<sequence>MILKGKWRKVFISMTVAVCVIGLAGLGWFLWSDYQGISINALMNRTAEKDTAKVTKTSVVEKENLRVLALGDSLTRGTGDPSGKGYVGYLVDRLKENSHHEVSLSNIAVNGEKSDQLLLRLKEKKVRKQVESADIIVMTIGGNDLLNGGQSLTNLNFTEIQTDKAKYVKNLTEILSELRSINEDANIFYVGLYNPFSEMDYELLTSSVIRNWNAASAEVCADFPKTTFVPTLDLFPPQVNDYLAADKFHPNAEGYQLMAERLVPLVMQ</sequence>
<name>A0A6I3SN39_HELMO</name>
<dbReference type="Proteomes" id="UP000430670">
    <property type="component" value="Unassembled WGS sequence"/>
</dbReference>
<dbReference type="AlphaFoldDB" id="A0A6I3SN39"/>
<protein>
    <submittedName>
        <fullName evidence="3">GDSL family lipase</fullName>
    </submittedName>
</protein>
<dbReference type="Pfam" id="PF13472">
    <property type="entry name" value="Lipase_GDSL_2"/>
    <property type="match status" value="1"/>
</dbReference>
<evidence type="ECO:0000313" key="4">
    <source>
        <dbReference type="Proteomes" id="UP000430670"/>
    </source>
</evidence>
<feature type="transmembrane region" description="Helical" evidence="1">
    <location>
        <begin position="12"/>
        <end position="31"/>
    </location>
</feature>
<gene>
    <name evidence="3" type="ORF">GJ688_15850</name>
</gene>
<organism evidence="3 4">
    <name type="scientific">Heliobacterium mobile</name>
    <name type="common">Heliobacillus mobilis</name>
    <dbReference type="NCBI Taxonomy" id="28064"/>
    <lineage>
        <taxon>Bacteria</taxon>
        <taxon>Bacillati</taxon>
        <taxon>Bacillota</taxon>
        <taxon>Clostridia</taxon>
        <taxon>Eubacteriales</taxon>
        <taxon>Heliobacteriaceae</taxon>
        <taxon>Heliobacterium</taxon>
    </lineage>
</organism>
<dbReference type="EMBL" id="WNKU01000025">
    <property type="protein sequence ID" value="MTV50434.1"/>
    <property type="molecule type" value="Genomic_DNA"/>
</dbReference>
<dbReference type="InterPro" id="IPR036514">
    <property type="entry name" value="SGNH_hydro_sf"/>
</dbReference>
<dbReference type="SUPFAM" id="SSF52266">
    <property type="entry name" value="SGNH hydrolase"/>
    <property type="match status" value="1"/>
</dbReference>
<dbReference type="GO" id="GO:0004622">
    <property type="term" value="F:phosphatidylcholine lysophospholipase activity"/>
    <property type="evidence" value="ECO:0007669"/>
    <property type="project" value="TreeGrafter"/>
</dbReference>
<keyword evidence="1" id="KW-0812">Transmembrane</keyword>
<proteinExistence type="predicted"/>
<feature type="domain" description="SGNH hydrolase-type esterase" evidence="2">
    <location>
        <begin position="69"/>
        <end position="257"/>
    </location>
</feature>
<accession>A0A6I3SN39</accession>
<evidence type="ECO:0000313" key="3">
    <source>
        <dbReference type="EMBL" id="MTV50434.1"/>
    </source>
</evidence>
<dbReference type="CDD" id="cd04506">
    <property type="entry name" value="SGNH_hydrolase_YpmR_like"/>
    <property type="match status" value="1"/>
</dbReference>
<dbReference type="InterPro" id="IPR013830">
    <property type="entry name" value="SGNH_hydro"/>
</dbReference>
<dbReference type="OrthoDB" id="252349at2"/>
<keyword evidence="1" id="KW-1133">Transmembrane helix</keyword>
<dbReference type="PANTHER" id="PTHR30383">
    <property type="entry name" value="THIOESTERASE 1/PROTEASE 1/LYSOPHOSPHOLIPASE L1"/>
    <property type="match status" value="1"/>
</dbReference>
<reference evidence="3 4" key="1">
    <citation type="submission" date="2019-11" db="EMBL/GenBank/DDBJ databases">
        <title>Whole-genome sequence of a the green, strictly anaerobic photosynthetic bacterium Heliobacillus mobilis DSM 6151.</title>
        <authorList>
            <person name="Kyndt J.A."/>
            <person name="Meyer T.E."/>
        </authorList>
    </citation>
    <scope>NUCLEOTIDE SEQUENCE [LARGE SCALE GENOMIC DNA]</scope>
    <source>
        <strain evidence="3 4">DSM 6151</strain>
    </source>
</reference>
<evidence type="ECO:0000259" key="2">
    <source>
        <dbReference type="Pfam" id="PF13472"/>
    </source>
</evidence>
<keyword evidence="1" id="KW-0472">Membrane</keyword>
<dbReference type="Gene3D" id="3.40.50.1110">
    <property type="entry name" value="SGNH hydrolase"/>
    <property type="match status" value="1"/>
</dbReference>
<comment type="caution">
    <text evidence="3">The sequence shown here is derived from an EMBL/GenBank/DDBJ whole genome shotgun (WGS) entry which is preliminary data.</text>
</comment>
<keyword evidence="4" id="KW-1185">Reference proteome</keyword>
<evidence type="ECO:0000256" key="1">
    <source>
        <dbReference type="SAM" id="Phobius"/>
    </source>
</evidence>
<dbReference type="InterPro" id="IPR051532">
    <property type="entry name" value="Ester_Hydrolysis_Enzymes"/>
</dbReference>
<dbReference type="PANTHER" id="PTHR30383:SF27">
    <property type="entry name" value="SPORE GERMINATION LIPASE LIPC"/>
    <property type="match status" value="1"/>
</dbReference>